<name>A0A848KZG5_9ACTN</name>
<dbReference type="Pfam" id="PF01243">
    <property type="entry name" value="PNPOx_N"/>
    <property type="match status" value="1"/>
</dbReference>
<dbReference type="AlphaFoldDB" id="A0A848KZG5"/>
<dbReference type="InterPro" id="IPR012349">
    <property type="entry name" value="Split_barrel_FMN-bd"/>
</dbReference>
<reference evidence="2 3" key="1">
    <citation type="submission" date="2020-04" db="EMBL/GenBank/DDBJ databases">
        <title>Gordonia sp. nov. TBRC 11910.</title>
        <authorList>
            <person name="Suriyachadkun C."/>
        </authorList>
    </citation>
    <scope>NUCLEOTIDE SEQUENCE [LARGE SCALE GENOMIC DNA]</scope>
    <source>
        <strain evidence="2 3">TBRC 11910</strain>
    </source>
</reference>
<comment type="caution">
    <text evidence="2">The sequence shown here is derived from an EMBL/GenBank/DDBJ whole genome shotgun (WGS) entry which is preliminary data.</text>
</comment>
<sequence length="279" mass="29350">MGPFHDGECLVQQRAGVVDDAARYAGMLRRDAFTSAMAGFVADRRTVFITARDSTGTLWTSPISGAPGFCDAAGSALRIREVGRVGDPLHGVARGQRAGFLLIDFAKRRRLRVNGMLVGADDGGLEVAVEQVYGNCPKYINPHVHEAPVGPAGLTSASSSLGAAAREVVARANTFILGTTHPTCGPDTSHRGGSPGFVGIDGNELWWPDYAGNNLFNSLGNLVVDPEASMLIVDDAATVQISGTARIEWSCPQLRDDEPGTGKCVRLDVASVVETTAIS</sequence>
<accession>A0A848KZG5</accession>
<dbReference type="EMBL" id="JABBNB010000024">
    <property type="protein sequence ID" value="NMO03547.1"/>
    <property type="molecule type" value="Genomic_DNA"/>
</dbReference>
<evidence type="ECO:0000313" key="3">
    <source>
        <dbReference type="Proteomes" id="UP000550729"/>
    </source>
</evidence>
<evidence type="ECO:0000313" key="2">
    <source>
        <dbReference type="EMBL" id="NMO03547.1"/>
    </source>
</evidence>
<organism evidence="2 3">
    <name type="scientific">Gordonia asplenii</name>
    <dbReference type="NCBI Taxonomy" id="2725283"/>
    <lineage>
        <taxon>Bacteria</taxon>
        <taxon>Bacillati</taxon>
        <taxon>Actinomycetota</taxon>
        <taxon>Actinomycetes</taxon>
        <taxon>Mycobacteriales</taxon>
        <taxon>Gordoniaceae</taxon>
        <taxon>Gordonia</taxon>
    </lineage>
</organism>
<proteinExistence type="predicted"/>
<keyword evidence="3" id="KW-1185">Reference proteome</keyword>
<dbReference type="PANTHER" id="PTHR42815:SF2">
    <property type="entry name" value="FAD-BINDING, PUTATIVE (AFU_ORTHOLOGUE AFUA_6G07600)-RELATED"/>
    <property type="match status" value="1"/>
</dbReference>
<gene>
    <name evidence="2" type="ORF">HH308_20225</name>
</gene>
<evidence type="ECO:0000259" key="1">
    <source>
        <dbReference type="Pfam" id="PF01243"/>
    </source>
</evidence>
<dbReference type="PANTHER" id="PTHR42815">
    <property type="entry name" value="FAD-BINDING, PUTATIVE (AFU_ORTHOLOGUE AFUA_6G07600)-RELATED"/>
    <property type="match status" value="1"/>
</dbReference>
<dbReference type="Gene3D" id="2.30.110.10">
    <property type="entry name" value="Electron Transport, Fmn-binding Protein, Chain A"/>
    <property type="match status" value="1"/>
</dbReference>
<dbReference type="RefSeq" id="WP_170196053.1">
    <property type="nucleotide sequence ID" value="NZ_JABBNB010000024.1"/>
</dbReference>
<protein>
    <submittedName>
        <fullName evidence="2">Pyridoxamine 5'-phosphate oxidase</fullName>
    </submittedName>
</protein>
<feature type="domain" description="Pyridoxamine 5'-phosphate oxidase N-terminal" evidence="1">
    <location>
        <begin position="163"/>
        <end position="248"/>
    </location>
</feature>
<dbReference type="SUPFAM" id="SSF50475">
    <property type="entry name" value="FMN-binding split barrel"/>
    <property type="match status" value="1"/>
</dbReference>
<dbReference type="Proteomes" id="UP000550729">
    <property type="component" value="Unassembled WGS sequence"/>
</dbReference>
<dbReference type="InterPro" id="IPR011576">
    <property type="entry name" value="Pyridox_Oxase_N"/>
</dbReference>